<keyword evidence="2" id="KW-1185">Reference proteome</keyword>
<reference evidence="1 2" key="1">
    <citation type="journal article" date="2022" name="Nat. Ecol. Evol.">
        <title>A masculinizing supergene underlies an exaggerated male reproductive morph in a spider.</title>
        <authorList>
            <person name="Hendrickx F."/>
            <person name="De Corte Z."/>
            <person name="Sonet G."/>
            <person name="Van Belleghem S.M."/>
            <person name="Kostlbacher S."/>
            <person name="Vangestel C."/>
        </authorList>
    </citation>
    <scope>NUCLEOTIDE SEQUENCE [LARGE SCALE GENOMIC DNA]</scope>
    <source>
        <strain evidence="1">W744_W776</strain>
    </source>
</reference>
<evidence type="ECO:0008006" key="3">
    <source>
        <dbReference type="Google" id="ProtNLM"/>
    </source>
</evidence>
<dbReference type="EMBL" id="JAFNEN010000151">
    <property type="protein sequence ID" value="KAG8191823.1"/>
    <property type="molecule type" value="Genomic_DNA"/>
</dbReference>
<evidence type="ECO:0000313" key="2">
    <source>
        <dbReference type="Proteomes" id="UP000827092"/>
    </source>
</evidence>
<proteinExistence type="predicted"/>
<accession>A0AAV6V7X7</accession>
<comment type="caution">
    <text evidence="1">The sequence shown here is derived from an EMBL/GenBank/DDBJ whole genome shotgun (WGS) entry which is preliminary data.</text>
</comment>
<sequence>MHSLESEKQFSNWLLDVGIANEGDVVNLPEIYYPEVQDPIAQLYNAIDFQNVTSKQLKDRAILAVTNDIFLEMSEFEHGCGLGNQGHQGREDNSLRRLSGEILQVSIRNAKR</sequence>
<gene>
    <name evidence="1" type="ORF">JTE90_022815</name>
</gene>
<dbReference type="AlphaFoldDB" id="A0AAV6V7X7"/>
<dbReference type="Proteomes" id="UP000827092">
    <property type="component" value="Unassembled WGS sequence"/>
</dbReference>
<evidence type="ECO:0000313" key="1">
    <source>
        <dbReference type="EMBL" id="KAG8191823.1"/>
    </source>
</evidence>
<protein>
    <recommendedName>
        <fullName evidence="3">ATP-dependent DNA helicase</fullName>
    </recommendedName>
</protein>
<organism evidence="1 2">
    <name type="scientific">Oedothorax gibbosus</name>
    <dbReference type="NCBI Taxonomy" id="931172"/>
    <lineage>
        <taxon>Eukaryota</taxon>
        <taxon>Metazoa</taxon>
        <taxon>Ecdysozoa</taxon>
        <taxon>Arthropoda</taxon>
        <taxon>Chelicerata</taxon>
        <taxon>Arachnida</taxon>
        <taxon>Araneae</taxon>
        <taxon>Araneomorphae</taxon>
        <taxon>Entelegynae</taxon>
        <taxon>Araneoidea</taxon>
        <taxon>Linyphiidae</taxon>
        <taxon>Erigoninae</taxon>
        <taxon>Oedothorax</taxon>
    </lineage>
</organism>
<name>A0AAV6V7X7_9ARAC</name>